<keyword evidence="2" id="KW-1185">Reference proteome</keyword>
<accession>A0ABN3MDA7</accession>
<evidence type="ECO:0000313" key="2">
    <source>
        <dbReference type="Proteomes" id="UP001499942"/>
    </source>
</evidence>
<organism evidence="1 2">
    <name type="scientific">Streptomyces gobitricini</name>
    <dbReference type="NCBI Taxonomy" id="68211"/>
    <lineage>
        <taxon>Bacteria</taxon>
        <taxon>Bacillati</taxon>
        <taxon>Actinomycetota</taxon>
        <taxon>Actinomycetes</taxon>
        <taxon>Kitasatosporales</taxon>
        <taxon>Streptomycetaceae</taxon>
        <taxon>Streptomyces</taxon>
    </lineage>
</organism>
<sequence length="63" mass="6635">MRCSEPLRFDEGEDQIAQQCGGHDQTDDVLGSHSFATPLAMKATSANTAPVVRTKATSAIANS</sequence>
<dbReference type="Proteomes" id="UP001499942">
    <property type="component" value="Unassembled WGS sequence"/>
</dbReference>
<gene>
    <name evidence="1" type="ORF">GCM10010393_35430</name>
</gene>
<reference evidence="1 2" key="1">
    <citation type="journal article" date="2019" name="Int. J. Syst. Evol. Microbiol.">
        <title>The Global Catalogue of Microorganisms (GCM) 10K type strain sequencing project: providing services to taxonomists for standard genome sequencing and annotation.</title>
        <authorList>
            <consortium name="The Broad Institute Genomics Platform"/>
            <consortium name="The Broad Institute Genome Sequencing Center for Infectious Disease"/>
            <person name="Wu L."/>
            <person name="Ma J."/>
        </authorList>
    </citation>
    <scope>NUCLEOTIDE SEQUENCE [LARGE SCALE GENOMIC DNA]</scope>
    <source>
        <strain evidence="1 2">JCM 5062</strain>
    </source>
</reference>
<comment type="caution">
    <text evidence="1">The sequence shown here is derived from an EMBL/GenBank/DDBJ whole genome shotgun (WGS) entry which is preliminary data.</text>
</comment>
<proteinExistence type="predicted"/>
<protein>
    <submittedName>
        <fullName evidence="1">Uncharacterized protein</fullName>
    </submittedName>
</protein>
<evidence type="ECO:0000313" key="1">
    <source>
        <dbReference type="EMBL" id="GAA2499920.1"/>
    </source>
</evidence>
<dbReference type="EMBL" id="BAAASR010000018">
    <property type="protein sequence ID" value="GAA2499920.1"/>
    <property type="molecule type" value="Genomic_DNA"/>
</dbReference>
<name>A0ABN3MDA7_9ACTN</name>